<comment type="caution">
    <text evidence="3">The sequence shown here is derived from an EMBL/GenBank/DDBJ whole genome shotgun (WGS) entry which is preliminary data.</text>
</comment>
<feature type="compositionally biased region" description="Basic and acidic residues" evidence="1">
    <location>
        <begin position="72"/>
        <end position="85"/>
    </location>
</feature>
<evidence type="ECO:0000256" key="1">
    <source>
        <dbReference type="SAM" id="MobiDB-lite"/>
    </source>
</evidence>
<feature type="region of interest" description="Disordered" evidence="1">
    <location>
        <begin position="72"/>
        <end position="97"/>
    </location>
</feature>
<name>A0ABX3XCC7_9BRAD</name>
<keyword evidence="2" id="KW-0732">Signal</keyword>
<keyword evidence="4" id="KW-1185">Reference proteome</keyword>
<evidence type="ECO:0000313" key="3">
    <source>
        <dbReference type="EMBL" id="OSJ37113.1"/>
    </source>
</evidence>
<organism evidence="3 4">
    <name type="scientific">Bradyrhizobium canariense</name>
    <dbReference type="NCBI Taxonomy" id="255045"/>
    <lineage>
        <taxon>Bacteria</taxon>
        <taxon>Pseudomonadati</taxon>
        <taxon>Pseudomonadota</taxon>
        <taxon>Alphaproteobacteria</taxon>
        <taxon>Hyphomicrobiales</taxon>
        <taxon>Nitrobacteraceae</taxon>
        <taxon>Bradyrhizobium</taxon>
    </lineage>
</organism>
<protein>
    <submittedName>
        <fullName evidence="3">Uncharacterized protein</fullName>
    </submittedName>
</protein>
<feature type="signal peptide" evidence="2">
    <location>
        <begin position="1"/>
        <end position="21"/>
    </location>
</feature>
<dbReference type="EMBL" id="NAFK01000020">
    <property type="protein sequence ID" value="OSJ37113.1"/>
    <property type="molecule type" value="Genomic_DNA"/>
</dbReference>
<evidence type="ECO:0000313" key="4">
    <source>
        <dbReference type="Proteomes" id="UP000193884"/>
    </source>
</evidence>
<feature type="chain" id="PRO_5046797356" evidence="2">
    <location>
        <begin position="22"/>
        <end position="97"/>
    </location>
</feature>
<accession>A0ABX3XCC7</accession>
<dbReference type="Proteomes" id="UP000193884">
    <property type="component" value="Unassembled WGS sequence"/>
</dbReference>
<proteinExistence type="predicted"/>
<reference evidence="3 4" key="1">
    <citation type="submission" date="2017-03" db="EMBL/GenBank/DDBJ databases">
        <title>Whole genome sequences of fourteen strains of Bradyrhizobium canariense and one strain of Bradyrhizobium japonicum isolated from Lupinus (Papilionoideae: Genisteae) species in Algeria.</title>
        <authorList>
            <person name="Crovadore J."/>
            <person name="Chekireb D."/>
            <person name="Brachmann A."/>
            <person name="Chablais R."/>
            <person name="Cochard B."/>
            <person name="Lefort F."/>
        </authorList>
    </citation>
    <scope>NUCLEOTIDE SEQUENCE [LARGE SCALE GENOMIC DNA]</scope>
    <source>
        <strain evidence="3 4">UBMAN05</strain>
    </source>
</reference>
<sequence>MKLTTIGIAILLAVPSDFALAEGTLNYNLSTVRPPVRGVTILAPGRSGLRTLPPGSSPAYVTPGGVRIYRDDSVPGGLRTDHDDPPSYNDPSKFGGG</sequence>
<gene>
    <name evidence="3" type="ORF">BST63_00070</name>
</gene>
<evidence type="ECO:0000256" key="2">
    <source>
        <dbReference type="SAM" id="SignalP"/>
    </source>
</evidence>